<sequence>MKFNDPQHALSWAYETTSRPIVKISSVNAMRGPDRAGESGANGELSPHDLHAQAALILSLCNRILSDLHIAYINVQFGREASGFDLLSRHLAANFGTGIHHRRGIEQIIRAYCGQKIGLREIRKTMACGMLKAASLRNRGYDALDLIHDQAMDMLQREMESRGLLRNSVVSEMA</sequence>
<protein>
    <submittedName>
        <fullName evidence="1">Uncharacterized protein</fullName>
    </submittedName>
</protein>
<dbReference type="EMBL" id="FOCT01000006">
    <property type="protein sequence ID" value="SEN66387.1"/>
    <property type="molecule type" value="Genomic_DNA"/>
</dbReference>
<name>A0A1H8IEA0_9PROT</name>
<dbReference type="RefSeq" id="WP_074746121.1">
    <property type="nucleotide sequence ID" value="NZ_FOCT01000006.1"/>
</dbReference>
<dbReference type="AlphaFoldDB" id="A0A1H8IEA0"/>
<dbReference type="Proteomes" id="UP000183898">
    <property type="component" value="Unassembled WGS sequence"/>
</dbReference>
<proteinExistence type="predicted"/>
<accession>A0A1H8IEA0</accession>
<reference evidence="1 2" key="1">
    <citation type="submission" date="2016-10" db="EMBL/GenBank/DDBJ databases">
        <authorList>
            <person name="de Groot N.N."/>
        </authorList>
    </citation>
    <scope>NUCLEOTIDE SEQUENCE [LARGE SCALE GENOMIC DNA]</scope>
    <source>
        <strain evidence="1 2">Nl18</strain>
    </source>
</reference>
<evidence type="ECO:0000313" key="2">
    <source>
        <dbReference type="Proteomes" id="UP000183898"/>
    </source>
</evidence>
<gene>
    <name evidence="1" type="ORF">SAMN05216404_10644</name>
</gene>
<evidence type="ECO:0000313" key="1">
    <source>
        <dbReference type="EMBL" id="SEN66387.1"/>
    </source>
</evidence>
<organism evidence="1 2">
    <name type="scientific">Nitrosospira multiformis</name>
    <dbReference type="NCBI Taxonomy" id="1231"/>
    <lineage>
        <taxon>Bacteria</taxon>
        <taxon>Pseudomonadati</taxon>
        <taxon>Pseudomonadota</taxon>
        <taxon>Betaproteobacteria</taxon>
        <taxon>Nitrosomonadales</taxon>
        <taxon>Nitrosomonadaceae</taxon>
        <taxon>Nitrosospira</taxon>
    </lineage>
</organism>